<keyword evidence="10" id="KW-1185">Reference proteome</keyword>
<name>A0AA36HJJ2_9DINO</name>
<keyword evidence="4 7" id="KW-1133">Transmembrane helix</keyword>
<feature type="region of interest" description="Disordered" evidence="6">
    <location>
        <begin position="660"/>
        <end position="683"/>
    </location>
</feature>
<dbReference type="Pfam" id="PF13515">
    <property type="entry name" value="FUSC_2"/>
    <property type="match status" value="1"/>
</dbReference>
<evidence type="ECO:0000256" key="2">
    <source>
        <dbReference type="ARBA" id="ARBA00022475"/>
    </source>
</evidence>
<protein>
    <recommendedName>
        <fullName evidence="8">Integral membrane bound transporter domain-containing protein</fullName>
    </recommendedName>
</protein>
<dbReference type="InterPro" id="IPR049453">
    <property type="entry name" value="Memb_transporter_dom"/>
</dbReference>
<accession>A0AA36HJJ2</accession>
<keyword evidence="3 7" id="KW-0812">Transmembrane</keyword>
<dbReference type="AlphaFoldDB" id="A0AA36HJJ2"/>
<gene>
    <name evidence="9" type="ORF">EVOR1521_LOCUS929</name>
</gene>
<evidence type="ECO:0000256" key="1">
    <source>
        <dbReference type="ARBA" id="ARBA00004651"/>
    </source>
</evidence>
<dbReference type="PANTHER" id="PTHR30509:SF9">
    <property type="entry name" value="MULTIDRUG RESISTANCE PROTEIN MDTO"/>
    <property type="match status" value="1"/>
</dbReference>
<feature type="transmembrane region" description="Helical" evidence="7">
    <location>
        <begin position="157"/>
        <end position="177"/>
    </location>
</feature>
<evidence type="ECO:0000256" key="6">
    <source>
        <dbReference type="SAM" id="MobiDB-lite"/>
    </source>
</evidence>
<comment type="subcellular location">
    <subcellularLocation>
        <location evidence="1">Cell membrane</location>
        <topology evidence="1">Multi-pass membrane protein</topology>
    </subcellularLocation>
</comment>
<keyword evidence="2" id="KW-1003">Cell membrane</keyword>
<evidence type="ECO:0000259" key="8">
    <source>
        <dbReference type="Pfam" id="PF13515"/>
    </source>
</evidence>
<dbReference type="PANTHER" id="PTHR30509">
    <property type="entry name" value="P-HYDROXYBENZOIC ACID EFFLUX PUMP SUBUNIT-RELATED"/>
    <property type="match status" value="1"/>
</dbReference>
<dbReference type="EMBL" id="CAUJNA010000010">
    <property type="protein sequence ID" value="CAJ1370340.1"/>
    <property type="molecule type" value="Genomic_DNA"/>
</dbReference>
<feature type="domain" description="Integral membrane bound transporter" evidence="8">
    <location>
        <begin position="487"/>
        <end position="625"/>
    </location>
</feature>
<evidence type="ECO:0000256" key="3">
    <source>
        <dbReference type="ARBA" id="ARBA00022692"/>
    </source>
</evidence>
<evidence type="ECO:0000256" key="5">
    <source>
        <dbReference type="ARBA" id="ARBA00023136"/>
    </source>
</evidence>
<dbReference type="Proteomes" id="UP001178507">
    <property type="component" value="Unassembled WGS sequence"/>
</dbReference>
<sequence>MAVSETACFGGLFPRAPADVHLEMRSIQSDNLVTNASSLFREFGGSMMQEFEMTKPFELGKLKTIWGMKLEFALRTALAALLAAVYAVHPEVQRGEWENATVFAPVLAIACVSGPSLGATLHHAWEMWQATVIGCLSSMIMNEALRPVRPFALREALMLGAFLATVFFLCSRPWALVQKRVSVGVMLCGTINMSVTHHAKPWWFPWTIGVPCTVGVVAAVIAMCLPRPWLACRELRTRLAFQAWSERHVLIEQYHAFAGADSMHHAAAAHLISAFRDNQAKMKALLTPASWELFFYPETTERLGAAVKFFESQLSALRMLQSTTAPMTKNTASVTHVKFQCITDRSWHSTLKAVAACVDDVVAAELEERGVQEDKLLRLEKSWSQLEEDTLKARSRIMYQGGAQYDESEHRTEHHFEHVNRMTCYFALHEILSVTSACAKFGLKTPKRRSFNLGRCVLHWFSPPSTMVAQDAFKKVLSLGVLCILAWIPELREQRPEFIWGFIAASFIFSDYEGSSISTGLGRVIGTLFGGMVGFLALFLLELIEWGELEVLELAAYVVVCVTWTFLCSLSRSSPRHGYTATVAGFSIYIMVVGRLESFGAKASKDVVFQRTQEQFLGAAIYMVVEMSLWRKSARAQVDDQQVRILQAIKESLSDAAHPHVMTAGQESSSSSALSSDESSTPKMELEAKQVAQAAIAGNAALDAAKQGMVAANYEPSLWHKPFPLADYSRLLHTEEKALRLTHVLHAASRAAATDTLDADVPGLVATYTARAISSLQSAIEQLEDPADQTDPFTTWSVDLGSYLTAHRSDKRALEGNIVHCIEASLKLMDLQKADASMRRAAERHFQRFKTHQPNSNGSAYCVNATVFCLLNFTSLMTELADRLRVVQAAEQAVVYV</sequence>
<feature type="compositionally biased region" description="Low complexity" evidence="6">
    <location>
        <begin position="668"/>
        <end position="679"/>
    </location>
</feature>
<evidence type="ECO:0000256" key="7">
    <source>
        <dbReference type="SAM" id="Phobius"/>
    </source>
</evidence>
<reference evidence="9" key="1">
    <citation type="submission" date="2023-08" db="EMBL/GenBank/DDBJ databases">
        <authorList>
            <person name="Chen Y."/>
            <person name="Shah S."/>
            <person name="Dougan E. K."/>
            <person name="Thang M."/>
            <person name="Chan C."/>
        </authorList>
    </citation>
    <scope>NUCLEOTIDE SEQUENCE</scope>
</reference>
<evidence type="ECO:0000313" key="10">
    <source>
        <dbReference type="Proteomes" id="UP001178507"/>
    </source>
</evidence>
<feature type="transmembrane region" description="Helical" evidence="7">
    <location>
        <begin position="578"/>
        <end position="596"/>
    </location>
</feature>
<evidence type="ECO:0000256" key="4">
    <source>
        <dbReference type="ARBA" id="ARBA00022989"/>
    </source>
</evidence>
<evidence type="ECO:0000313" key="9">
    <source>
        <dbReference type="EMBL" id="CAJ1370340.1"/>
    </source>
</evidence>
<dbReference type="GO" id="GO:0005886">
    <property type="term" value="C:plasma membrane"/>
    <property type="evidence" value="ECO:0007669"/>
    <property type="project" value="UniProtKB-SubCell"/>
</dbReference>
<organism evidence="9 10">
    <name type="scientific">Effrenium voratum</name>
    <dbReference type="NCBI Taxonomy" id="2562239"/>
    <lineage>
        <taxon>Eukaryota</taxon>
        <taxon>Sar</taxon>
        <taxon>Alveolata</taxon>
        <taxon>Dinophyceae</taxon>
        <taxon>Suessiales</taxon>
        <taxon>Symbiodiniaceae</taxon>
        <taxon>Effrenium</taxon>
    </lineage>
</organism>
<feature type="transmembrane region" description="Helical" evidence="7">
    <location>
        <begin position="203"/>
        <end position="225"/>
    </location>
</feature>
<feature type="transmembrane region" description="Helical" evidence="7">
    <location>
        <begin position="524"/>
        <end position="542"/>
    </location>
</feature>
<keyword evidence="5 7" id="KW-0472">Membrane</keyword>
<feature type="transmembrane region" description="Helical" evidence="7">
    <location>
        <begin position="554"/>
        <end position="571"/>
    </location>
</feature>
<comment type="caution">
    <text evidence="9">The sequence shown here is derived from an EMBL/GenBank/DDBJ whole genome shotgun (WGS) entry which is preliminary data.</text>
</comment>
<proteinExistence type="predicted"/>